<dbReference type="AlphaFoldDB" id="A0A0F9AN15"/>
<protein>
    <submittedName>
        <fullName evidence="1">Uncharacterized protein</fullName>
    </submittedName>
</protein>
<name>A0A0F9AN15_9ZZZZ</name>
<proteinExistence type="predicted"/>
<dbReference type="EMBL" id="LAZR01041822">
    <property type="protein sequence ID" value="KKL11024.1"/>
    <property type="molecule type" value="Genomic_DNA"/>
</dbReference>
<reference evidence="1" key="1">
    <citation type="journal article" date="2015" name="Nature">
        <title>Complex archaea that bridge the gap between prokaryotes and eukaryotes.</title>
        <authorList>
            <person name="Spang A."/>
            <person name="Saw J.H."/>
            <person name="Jorgensen S.L."/>
            <person name="Zaremba-Niedzwiedzka K."/>
            <person name="Martijn J."/>
            <person name="Lind A.E."/>
            <person name="van Eijk R."/>
            <person name="Schleper C."/>
            <person name="Guy L."/>
            <person name="Ettema T.J."/>
        </authorList>
    </citation>
    <scope>NUCLEOTIDE SEQUENCE</scope>
</reference>
<sequence>MDTPAEQQAQLADIQMPMNRAPAARLKVVHAEIPLGQFKASFDRPAREGHPQHPFQRHAAGPHGHVGHEVFHIVRIENIASDDQRMRRAGQAGCALLAVKRRVFDLPDDRAFLAVFDLESPPLLLLELTRINQQVLHFAGRKRLSRQSRVSPFSPAFMDLLWPGGVQNPRSVNPAGERRGNLANVTLPQGVEPVEELAVPAVPFVERPRRHANPIGQRPTDLVQGDIRFLSIHDIIGNTGFLATIEIVGPIFGQVQIAVEQTLKVAGRIRYMNADDTVVDLAGVAAPLPLDRGGVPALLGVPRLVCGADGPGVAVIAGD</sequence>
<feature type="non-terminal residue" evidence="1">
    <location>
        <position position="319"/>
    </location>
</feature>
<comment type="caution">
    <text evidence="1">The sequence shown here is derived from an EMBL/GenBank/DDBJ whole genome shotgun (WGS) entry which is preliminary data.</text>
</comment>
<evidence type="ECO:0000313" key="1">
    <source>
        <dbReference type="EMBL" id="KKL11024.1"/>
    </source>
</evidence>
<organism evidence="1">
    <name type="scientific">marine sediment metagenome</name>
    <dbReference type="NCBI Taxonomy" id="412755"/>
    <lineage>
        <taxon>unclassified sequences</taxon>
        <taxon>metagenomes</taxon>
        <taxon>ecological metagenomes</taxon>
    </lineage>
</organism>
<gene>
    <name evidence="1" type="ORF">LCGC14_2549970</name>
</gene>
<accession>A0A0F9AN15</accession>